<proteinExistence type="predicted"/>
<organism evidence="1 2">
    <name type="scientific">Crepidotus variabilis</name>
    <dbReference type="NCBI Taxonomy" id="179855"/>
    <lineage>
        <taxon>Eukaryota</taxon>
        <taxon>Fungi</taxon>
        <taxon>Dikarya</taxon>
        <taxon>Basidiomycota</taxon>
        <taxon>Agaricomycotina</taxon>
        <taxon>Agaricomycetes</taxon>
        <taxon>Agaricomycetidae</taxon>
        <taxon>Agaricales</taxon>
        <taxon>Agaricineae</taxon>
        <taxon>Crepidotaceae</taxon>
        <taxon>Crepidotus</taxon>
    </lineage>
</organism>
<sequence length="82" mass="9558">MAEERQKQAELRLFARVARRAATLIIDHTLVNTPTVEELHLDKDDQNMGQAEHEYVIPGAYPVEESDVFSNWDPRFYGMPLW</sequence>
<comment type="caution">
    <text evidence="1">The sequence shown here is derived from an EMBL/GenBank/DDBJ whole genome shotgun (WGS) entry which is preliminary data.</text>
</comment>
<reference evidence="1" key="1">
    <citation type="submission" date="2020-11" db="EMBL/GenBank/DDBJ databases">
        <authorList>
            <consortium name="DOE Joint Genome Institute"/>
            <person name="Ahrendt S."/>
            <person name="Riley R."/>
            <person name="Andreopoulos W."/>
            <person name="Labutti K."/>
            <person name="Pangilinan J."/>
            <person name="Ruiz-Duenas F.J."/>
            <person name="Barrasa J.M."/>
            <person name="Sanchez-Garcia M."/>
            <person name="Camarero S."/>
            <person name="Miyauchi S."/>
            <person name="Serrano A."/>
            <person name="Linde D."/>
            <person name="Babiker R."/>
            <person name="Drula E."/>
            <person name="Ayuso-Fernandez I."/>
            <person name="Pacheco R."/>
            <person name="Padilla G."/>
            <person name="Ferreira P."/>
            <person name="Barriuso J."/>
            <person name="Kellner H."/>
            <person name="Castanera R."/>
            <person name="Alfaro M."/>
            <person name="Ramirez L."/>
            <person name="Pisabarro A.G."/>
            <person name="Kuo A."/>
            <person name="Tritt A."/>
            <person name="Lipzen A."/>
            <person name="He G."/>
            <person name="Yan M."/>
            <person name="Ng V."/>
            <person name="Cullen D."/>
            <person name="Martin F."/>
            <person name="Rosso M.-N."/>
            <person name="Henrissat B."/>
            <person name="Hibbett D."/>
            <person name="Martinez A.T."/>
            <person name="Grigoriev I.V."/>
        </authorList>
    </citation>
    <scope>NUCLEOTIDE SEQUENCE</scope>
    <source>
        <strain evidence="1">CBS 506.95</strain>
    </source>
</reference>
<evidence type="ECO:0000313" key="1">
    <source>
        <dbReference type="EMBL" id="KAF9533762.1"/>
    </source>
</evidence>
<name>A0A9P6JU26_9AGAR</name>
<dbReference type="EMBL" id="MU157827">
    <property type="protein sequence ID" value="KAF9533762.1"/>
    <property type="molecule type" value="Genomic_DNA"/>
</dbReference>
<feature type="non-terminal residue" evidence="1">
    <location>
        <position position="82"/>
    </location>
</feature>
<gene>
    <name evidence="1" type="ORF">CPB83DRAFT_844486</name>
</gene>
<dbReference type="Proteomes" id="UP000807306">
    <property type="component" value="Unassembled WGS sequence"/>
</dbReference>
<evidence type="ECO:0000313" key="2">
    <source>
        <dbReference type="Proteomes" id="UP000807306"/>
    </source>
</evidence>
<protein>
    <submittedName>
        <fullName evidence="1">Uncharacterized protein</fullName>
    </submittedName>
</protein>
<accession>A0A9P6JU26</accession>
<keyword evidence="2" id="KW-1185">Reference proteome</keyword>
<dbReference type="AlphaFoldDB" id="A0A9P6JU26"/>